<keyword evidence="3" id="KW-1185">Reference proteome</keyword>
<keyword evidence="1" id="KW-0732">Signal</keyword>
<dbReference type="Proteomes" id="UP000665043">
    <property type="component" value="Chromosome"/>
</dbReference>
<proteinExistence type="predicted"/>
<evidence type="ECO:0000313" key="3">
    <source>
        <dbReference type="Proteomes" id="UP000665043"/>
    </source>
</evidence>
<dbReference type="RefSeq" id="WP_209365806.1">
    <property type="nucleotide sequence ID" value="NZ_CP046956.1"/>
</dbReference>
<dbReference type="EMBL" id="CP046956">
    <property type="protein sequence ID" value="QTN00669.1"/>
    <property type="molecule type" value="Genomic_DNA"/>
</dbReference>
<organism evidence="2 3">
    <name type="scientific">Sediminibacillus dalangtanensis</name>
    <dbReference type="NCBI Taxonomy" id="2729421"/>
    <lineage>
        <taxon>Bacteria</taxon>
        <taxon>Bacillati</taxon>
        <taxon>Bacillota</taxon>
        <taxon>Bacilli</taxon>
        <taxon>Bacillales</taxon>
        <taxon>Bacillaceae</taxon>
        <taxon>Sediminibacillus</taxon>
    </lineage>
</organism>
<gene>
    <name evidence="2" type="ORF">ERJ70_16055</name>
</gene>
<accession>A0ABX7VVU5</accession>
<feature type="chain" id="PRO_5045502099" description="DUF4362 domain-containing protein" evidence="1">
    <location>
        <begin position="26"/>
        <end position="163"/>
    </location>
</feature>
<evidence type="ECO:0000313" key="2">
    <source>
        <dbReference type="EMBL" id="QTN00669.1"/>
    </source>
</evidence>
<evidence type="ECO:0000256" key="1">
    <source>
        <dbReference type="SAM" id="SignalP"/>
    </source>
</evidence>
<protein>
    <recommendedName>
        <fullName evidence="4">DUF4362 domain-containing protein</fullName>
    </recommendedName>
</protein>
<feature type="signal peptide" evidence="1">
    <location>
        <begin position="1"/>
        <end position="25"/>
    </location>
</feature>
<evidence type="ECO:0008006" key="4">
    <source>
        <dbReference type="Google" id="ProtNLM"/>
    </source>
</evidence>
<name>A0ABX7VVU5_9BACI</name>
<reference evidence="2 3" key="1">
    <citation type="submission" date="2019-12" db="EMBL/GenBank/DDBJ databases">
        <title>The whole genome sequencing of a strain isolated from a Mars analog, Dalangtan Playa.</title>
        <authorList>
            <person name="Huang T."/>
        </authorList>
    </citation>
    <scope>NUCLEOTIDE SEQUENCE [LARGE SCALE GENOMIC DNA]</scope>
    <source>
        <strain evidence="2 3">DP4-553-S</strain>
    </source>
</reference>
<sequence length="163" mass="18997">MKRSICGFSFLMGLSFLLSSLPVEVISAQDQDTFKEQIENFGKKKTNKMPVNYTLSEAKRNGDITPGNMTEKQKKRILEFKENVKNKKTDFIRFSSFSKGGIAPIIKEYQFNGEIIYYRYDSTRSVNSSQKVVEDYCKKIEYLDKPFKSTFLTNCFYNESIEF</sequence>